<dbReference type="SMART" id="SM00015">
    <property type="entry name" value="IQ"/>
    <property type="match status" value="2"/>
</dbReference>
<comment type="caution">
    <text evidence="2">The sequence shown here is derived from an EMBL/GenBank/DDBJ whole genome shotgun (WGS) entry which is preliminary data.</text>
</comment>
<dbReference type="AlphaFoldDB" id="A0AAU9J5M9"/>
<sequence>MLLPSVRNPNNTIVLAPKFNFENLTPKPPSRELPRIYKSFERKRNRYSNGRDSSFSNGIRSDHSPTMLRTPLSVKNHSKKFIELANLKERLKRRIETRERKTELSAKLGKQYGIVFDKLSLLKYTEEEMIEKAVKYHKKVTCENASKLIQHTWRKYRVKQNIAFEKLKVRVAARKIQSCWIKYLTQVLIPKKQKMIYNKAAVTIQKNYRGYSVRRKYKLIFQGLKLKRALKYFEDLQRKMNQESAKIILKNWKSYKLRKAIKKKIDDKAAKKRAEKLESLRVNLPLPARKNSDNFREMLKNNQDFDPDAPPERIRSRTRVDHSFQDRRHFFNTQTRSFIVSVQDTIAEV</sequence>
<dbReference type="EMBL" id="CAJZBQ010000027">
    <property type="protein sequence ID" value="CAG9321001.1"/>
    <property type="molecule type" value="Genomic_DNA"/>
</dbReference>
<dbReference type="Gene3D" id="1.20.5.190">
    <property type="match status" value="1"/>
</dbReference>
<feature type="compositionally biased region" description="Polar residues" evidence="1">
    <location>
        <begin position="47"/>
        <end position="59"/>
    </location>
</feature>
<evidence type="ECO:0000313" key="2">
    <source>
        <dbReference type="EMBL" id="CAG9321001.1"/>
    </source>
</evidence>
<dbReference type="InterPro" id="IPR000048">
    <property type="entry name" value="IQ_motif_EF-hand-BS"/>
</dbReference>
<feature type="region of interest" description="Disordered" evidence="1">
    <location>
        <begin position="47"/>
        <end position="70"/>
    </location>
</feature>
<gene>
    <name evidence="2" type="ORF">BSTOLATCC_MIC27573</name>
</gene>
<reference evidence="2" key="1">
    <citation type="submission" date="2021-09" db="EMBL/GenBank/DDBJ databases">
        <authorList>
            <consortium name="AG Swart"/>
            <person name="Singh M."/>
            <person name="Singh A."/>
            <person name="Seah K."/>
            <person name="Emmerich C."/>
        </authorList>
    </citation>
    <scope>NUCLEOTIDE SEQUENCE</scope>
    <source>
        <strain evidence="2">ATCC30299</strain>
    </source>
</reference>
<organism evidence="2 3">
    <name type="scientific">Blepharisma stoltei</name>
    <dbReference type="NCBI Taxonomy" id="1481888"/>
    <lineage>
        <taxon>Eukaryota</taxon>
        <taxon>Sar</taxon>
        <taxon>Alveolata</taxon>
        <taxon>Ciliophora</taxon>
        <taxon>Postciliodesmatophora</taxon>
        <taxon>Heterotrichea</taxon>
        <taxon>Heterotrichida</taxon>
        <taxon>Blepharismidae</taxon>
        <taxon>Blepharisma</taxon>
    </lineage>
</organism>
<accession>A0AAU9J5M9</accession>
<dbReference type="PROSITE" id="PS50096">
    <property type="entry name" value="IQ"/>
    <property type="match status" value="1"/>
</dbReference>
<dbReference type="Pfam" id="PF00612">
    <property type="entry name" value="IQ"/>
    <property type="match status" value="1"/>
</dbReference>
<evidence type="ECO:0000256" key="1">
    <source>
        <dbReference type="SAM" id="MobiDB-lite"/>
    </source>
</evidence>
<name>A0AAU9J5M9_9CILI</name>
<evidence type="ECO:0000313" key="3">
    <source>
        <dbReference type="Proteomes" id="UP001162131"/>
    </source>
</evidence>
<protein>
    <submittedName>
        <fullName evidence="2">Uncharacterized protein</fullName>
    </submittedName>
</protein>
<dbReference type="Proteomes" id="UP001162131">
    <property type="component" value="Unassembled WGS sequence"/>
</dbReference>
<keyword evidence="3" id="KW-1185">Reference proteome</keyword>
<proteinExistence type="predicted"/>